<evidence type="ECO:0000313" key="2">
    <source>
        <dbReference type="Proteomes" id="UP000214600"/>
    </source>
</evidence>
<accession>A0A228IIP9</accession>
<reference evidence="1 2" key="2">
    <citation type="submission" date="2017-08" db="EMBL/GenBank/DDBJ databases">
        <title>WGS of novel Burkholderia cepaca complex species.</title>
        <authorList>
            <person name="Lipuma J."/>
            <person name="Spilker T."/>
        </authorList>
    </citation>
    <scope>NUCLEOTIDE SEQUENCE [LARGE SCALE GENOMIC DNA]</scope>
    <source>
        <strain evidence="1 2">AU17325</strain>
    </source>
</reference>
<protein>
    <submittedName>
        <fullName evidence="1">Uncharacterized protein</fullName>
    </submittedName>
</protein>
<sequence length="404" mass="46208">MIQKLDLHDGTTRYRYDPMGRIEQAAGPGFPSEVFRRDASANLVSSDHPGDFVEHNRLKMFEDKRFEYDGYGRLVRKLSGYGPAKEPVLEYDDLNQLDTVVTKDRLGVGTTHFESDAFGRRVRKFNWGYASTDFLRDGMRLAQEMYHDRQGDEALTYLYESNSYEPLARIDQGKVRANPVGCARVLHVWSTRVRSNSMALLRVTPGDVVAIPSEMNGEWGFVLSRVIFVGATKWIEVFDDFIVDFRSLSEAAKSINSHKKNRLFNPVLASFDFGKYFCVIKWPILSSDPLYTSDQSGFSEIEFEGPSYEELGIYYKGGGEFTEKLGVRRNLDDMTIFSNPQLVRRVNLYLSGYVKKGEPWNSRLVKSIIDKEGKKWWVDGIKECGDKADAVALRLKAQSVKKRR</sequence>
<comment type="caution">
    <text evidence="1">The sequence shown here is derived from an EMBL/GenBank/DDBJ whole genome shotgun (WGS) entry which is preliminary data.</text>
</comment>
<name>A0A228IIP9_9BURK</name>
<evidence type="ECO:0000313" key="1">
    <source>
        <dbReference type="EMBL" id="OXI42009.1"/>
    </source>
</evidence>
<proteinExistence type="predicted"/>
<organism evidence="1 2">
    <name type="scientific">Burkholderia aenigmatica</name>
    <dbReference type="NCBI Taxonomy" id="2015348"/>
    <lineage>
        <taxon>Bacteria</taxon>
        <taxon>Pseudomonadati</taxon>
        <taxon>Pseudomonadota</taxon>
        <taxon>Betaproteobacteria</taxon>
        <taxon>Burkholderiales</taxon>
        <taxon>Burkholderiaceae</taxon>
        <taxon>Burkholderia</taxon>
        <taxon>Burkholderia cepacia complex</taxon>
    </lineage>
</organism>
<dbReference type="Gene3D" id="2.180.10.10">
    <property type="entry name" value="RHS repeat-associated core"/>
    <property type="match status" value="1"/>
</dbReference>
<dbReference type="EMBL" id="NKFA01000008">
    <property type="protein sequence ID" value="OXI42009.1"/>
    <property type="molecule type" value="Genomic_DNA"/>
</dbReference>
<reference evidence="2" key="1">
    <citation type="submission" date="2017-06" db="EMBL/GenBank/DDBJ databases">
        <authorList>
            <person name="LiPuma J."/>
            <person name="Spilker T."/>
        </authorList>
    </citation>
    <scope>NUCLEOTIDE SEQUENCE [LARGE SCALE GENOMIC DNA]</scope>
    <source>
        <strain evidence="2">AU17325</strain>
    </source>
</reference>
<gene>
    <name evidence="1" type="ORF">CFB84_22405</name>
</gene>
<dbReference type="Proteomes" id="UP000214600">
    <property type="component" value="Unassembled WGS sequence"/>
</dbReference>
<dbReference type="RefSeq" id="WP_244912049.1">
    <property type="nucleotide sequence ID" value="NZ_NKFA01000008.1"/>
</dbReference>
<dbReference type="AlphaFoldDB" id="A0A228IIP9"/>